<feature type="transmembrane region" description="Helical" evidence="1">
    <location>
        <begin position="350"/>
        <end position="370"/>
    </location>
</feature>
<feature type="transmembrane region" description="Helical" evidence="1">
    <location>
        <begin position="200"/>
        <end position="220"/>
    </location>
</feature>
<organism evidence="2 3">
    <name type="scientific">Novosphingobium colocasiae</name>
    <dbReference type="NCBI Taxonomy" id="1256513"/>
    <lineage>
        <taxon>Bacteria</taxon>
        <taxon>Pseudomonadati</taxon>
        <taxon>Pseudomonadota</taxon>
        <taxon>Alphaproteobacteria</taxon>
        <taxon>Sphingomonadales</taxon>
        <taxon>Sphingomonadaceae</taxon>
        <taxon>Novosphingobium</taxon>
    </lineage>
</organism>
<feature type="transmembrane region" description="Helical" evidence="1">
    <location>
        <begin position="227"/>
        <end position="245"/>
    </location>
</feature>
<feature type="transmembrane region" description="Helical" evidence="1">
    <location>
        <begin position="113"/>
        <end position="131"/>
    </location>
</feature>
<protein>
    <submittedName>
        <fullName evidence="2">Uncharacterized protein</fullName>
    </submittedName>
</protein>
<feature type="transmembrane region" description="Helical" evidence="1">
    <location>
        <begin position="309"/>
        <end position="330"/>
    </location>
</feature>
<comment type="caution">
    <text evidence="2">The sequence shown here is derived from an EMBL/GenBank/DDBJ whole genome shotgun (WGS) entry which is preliminary data.</text>
</comment>
<keyword evidence="1" id="KW-0472">Membrane</keyword>
<sequence length="491" mass="52031">MLGQGCGTMDMAADPLRSDRAAAGEAHPRAAIHWPLTVLPAVMLGVLMLRPIWDFDLFWQLRLGQMTLEHGGLLTREPFSAPHLGEALPALSWLAQIIMATVFEAFGWTGLRLLDALAWLGGLWIVALAARRRGACAPGLCAGLAIAFIAAHAFSSVRPQSFAVLAFGALLALVRMDWPLRRTLVPGAIVLVLWQNLHPSVSIAAIAMAAMVLPGWLAWLRDRRAPLPLAPSALAVLALLAVFATPDGASLLAISARNAAEARGIGVAEWLPLWSPLNAQFAPLVVVAGIAAAVLLVRGRARLDAGEVMVALVLGAMTLLAIRFAVFWAVALVAPIARAVPGPVASSSRVSPAGTIGLGVIAVALAQAALPSPFADQIPQRAIAALKRAHVAGTLFTDNYGGPLIHAGAPGWRVAYDGRFWRYTSAEWDRFRAIQHGRLGLAEVERMYAPAGFLVSKALNPGLVAQLDAAATRWRPVYADDQVAAFVRVVP</sequence>
<reference evidence="2" key="1">
    <citation type="journal article" date="2014" name="Int. J. Syst. Evol. Microbiol.">
        <title>Complete genome sequence of Corynebacterium casei LMG S-19264T (=DSM 44701T), isolated from a smear-ripened cheese.</title>
        <authorList>
            <consortium name="US DOE Joint Genome Institute (JGI-PGF)"/>
            <person name="Walter F."/>
            <person name="Albersmeier A."/>
            <person name="Kalinowski J."/>
            <person name="Ruckert C."/>
        </authorList>
    </citation>
    <scope>NUCLEOTIDE SEQUENCE</scope>
    <source>
        <strain evidence="2">KCTC 32255</strain>
    </source>
</reference>
<reference evidence="2" key="2">
    <citation type="submission" date="2020-09" db="EMBL/GenBank/DDBJ databases">
        <authorList>
            <person name="Sun Q."/>
            <person name="Kim S."/>
        </authorList>
    </citation>
    <scope>NUCLEOTIDE SEQUENCE</scope>
    <source>
        <strain evidence="2">KCTC 32255</strain>
    </source>
</reference>
<evidence type="ECO:0000256" key="1">
    <source>
        <dbReference type="SAM" id="Phobius"/>
    </source>
</evidence>
<evidence type="ECO:0000313" key="2">
    <source>
        <dbReference type="EMBL" id="GGZ14419.1"/>
    </source>
</evidence>
<keyword evidence="1" id="KW-0812">Transmembrane</keyword>
<dbReference type="Proteomes" id="UP000648075">
    <property type="component" value="Unassembled WGS sequence"/>
</dbReference>
<keyword evidence="3" id="KW-1185">Reference proteome</keyword>
<dbReference type="AlphaFoldDB" id="A0A918PKS8"/>
<accession>A0A918PKS8</accession>
<feature type="transmembrane region" description="Helical" evidence="1">
    <location>
        <begin position="34"/>
        <end position="53"/>
    </location>
</feature>
<name>A0A918PKS8_9SPHN</name>
<gene>
    <name evidence="2" type="ORF">GCM10011614_31710</name>
</gene>
<evidence type="ECO:0000313" key="3">
    <source>
        <dbReference type="Proteomes" id="UP000648075"/>
    </source>
</evidence>
<proteinExistence type="predicted"/>
<keyword evidence="1" id="KW-1133">Transmembrane helix</keyword>
<feature type="transmembrane region" description="Helical" evidence="1">
    <location>
        <begin position="279"/>
        <end position="297"/>
    </location>
</feature>
<feature type="transmembrane region" description="Helical" evidence="1">
    <location>
        <begin position="137"/>
        <end position="155"/>
    </location>
</feature>
<dbReference type="EMBL" id="BMZA01000018">
    <property type="protein sequence ID" value="GGZ14419.1"/>
    <property type="molecule type" value="Genomic_DNA"/>
</dbReference>